<dbReference type="Gene3D" id="2.30.30.290">
    <property type="entry name" value="YopX-like domains"/>
    <property type="match status" value="1"/>
</dbReference>
<dbReference type="SUPFAM" id="SSF159006">
    <property type="entry name" value="YopX-like"/>
    <property type="match status" value="1"/>
</dbReference>
<sequence>MMNIQSNDYIKAAELLKDLEVFIKELNVITKVLDFNIHTDEVNTTYGKYGRGEIIYLLNSHLKDKYGKYIVVGDILSYKGNKYILQFGVNIGFFIENIETFEFDHIPVGFNIEFLSDFVVTGNIYKDRVKKEKNNG</sequence>
<organism evidence="1">
    <name type="scientific">Siphoviridae sp. ctHl62</name>
    <dbReference type="NCBI Taxonomy" id="2826235"/>
    <lineage>
        <taxon>Viruses</taxon>
        <taxon>Duplodnaviria</taxon>
        <taxon>Heunggongvirae</taxon>
        <taxon>Uroviricota</taxon>
        <taxon>Caudoviricetes</taxon>
    </lineage>
</organism>
<evidence type="ECO:0000313" key="1">
    <source>
        <dbReference type="EMBL" id="DAD81341.1"/>
    </source>
</evidence>
<protein>
    <submittedName>
        <fullName evidence="1">YopX protein</fullName>
    </submittedName>
</protein>
<reference evidence="1" key="1">
    <citation type="journal article" date="2021" name="Proc. Natl. Acad. Sci. U.S.A.">
        <title>A Catalog of Tens of Thousands of Viruses from Human Metagenomes Reveals Hidden Associations with Chronic Diseases.</title>
        <authorList>
            <person name="Tisza M.J."/>
            <person name="Buck C.B."/>
        </authorList>
    </citation>
    <scope>NUCLEOTIDE SEQUENCE</scope>
    <source>
        <strain evidence="1">CtHl62</strain>
    </source>
</reference>
<dbReference type="EMBL" id="BK014899">
    <property type="protein sequence ID" value="DAD81341.1"/>
    <property type="molecule type" value="Genomic_DNA"/>
</dbReference>
<name>A0A8S5MG94_9CAUD</name>
<accession>A0A8S5MG94</accession>
<dbReference type="InterPro" id="IPR023385">
    <property type="entry name" value="YopX-like_C"/>
</dbReference>
<proteinExistence type="predicted"/>